<sequence length="71" mass="7855">MGTVALLEDKYQLVLRAIERFHAGIALVPDAEVLELGEKRRPFQPAKNSAPNPRSHKIRRIPAVSDGLLAI</sequence>
<reference evidence="1 2" key="1">
    <citation type="journal article" date="2010" name="J. Bacteriol.">
        <title>Genome sequence of Fulvimarina pelagi HTCC2506T, a Mn(II)-oxidizing alphaproteobacterium possessing an aerobic anoxygenic photosynthetic gene cluster and Xanthorhodopsin.</title>
        <authorList>
            <person name="Kang I."/>
            <person name="Oh H.M."/>
            <person name="Lim S.I."/>
            <person name="Ferriera S."/>
            <person name="Giovannoni S.J."/>
            <person name="Cho J.C."/>
        </authorList>
    </citation>
    <scope>NUCLEOTIDE SEQUENCE [LARGE SCALE GENOMIC DNA]</scope>
    <source>
        <strain evidence="1 2">HTCC2506</strain>
    </source>
</reference>
<evidence type="ECO:0000313" key="1">
    <source>
        <dbReference type="EMBL" id="EAU42128.1"/>
    </source>
</evidence>
<evidence type="ECO:0000313" key="2">
    <source>
        <dbReference type="Proteomes" id="UP000004310"/>
    </source>
</evidence>
<dbReference type="Proteomes" id="UP000004310">
    <property type="component" value="Unassembled WGS sequence"/>
</dbReference>
<organism evidence="1 2">
    <name type="scientific">Fulvimarina pelagi HTCC2506</name>
    <dbReference type="NCBI Taxonomy" id="314231"/>
    <lineage>
        <taxon>Bacteria</taxon>
        <taxon>Pseudomonadati</taxon>
        <taxon>Pseudomonadota</taxon>
        <taxon>Alphaproteobacteria</taxon>
        <taxon>Hyphomicrobiales</taxon>
        <taxon>Aurantimonadaceae</taxon>
        <taxon>Fulvimarina</taxon>
    </lineage>
</organism>
<dbReference type="EMBL" id="AATP01000002">
    <property type="protein sequence ID" value="EAU42128.1"/>
    <property type="molecule type" value="Genomic_DNA"/>
</dbReference>
<protein>
    <submittedName>
        <fullName evidence="1">Uncharacterized protein</fullName>
    </submittedName>
</protein>
<accession>Q0G2Q3</accession>
<dbReference type="AlphaFoldDB" id="Q0G2Q3"/>
<proteinExistence type="predicted"/>
<gene>
    <name evidence="1" type="ORF">FP2506_16884</name>
</gene>
<keyword evidence="2" id="KW-1185">Reference proteome</keyword>
<name>Q0G2Q3_9HYPH</name>
<comment type="caution">
    <text evidence="1">The sequence shown here is derived from an EMBL/GenBank/DDBJ whole genome shotgun (WGS) entry which is preliminary data.</text>
</comment>
<dbReference type="HOGENOM" id="CLU_2734188_0_0_5"/>